<keyword evidence="2" id="KW-0963">Cytoplasm</keyword>
<dbReference type="PANTHER" id="PTHR21043">
    <property type="entry name" value="IOJAP SUPERFAMILY ORTHOLOG"/>
    <property type="match status" value="1"/>
</dbReference>
<keyword evidence="2" id="KW-0678">Repressor</keyword>
<dbReference type="InterPro" id="IPR043519">
    <property type="entry name" value="NT_sf"/>
</dbReference>
<proteinExistence type="inferred from homology"/>
<name>A0ABW4SEK2_9BACL</name>
<evidence type="ECO:0000313" key="3">
    <source>
        <dbReference type="EMBL" id="MFD1927364.1"/>
    </source>
</evidence>
<dbReference type="InterPro" id="IPR004394">
    <property type="entry name" value="Iojap/RsfS/C7orf30"/>
</dbReference>
<keyword evidence="2" id="KW-0810">Translation regulation</keyword>
<dbReference type="PANTHER" id="PTHR21043:SF0">
    <property type="entry name" value="MITOCHONDRIAL ASSEMBLY OF RIBOSOMAL LARGE SUBUNIT PROTEIN 1"/>
    <property type="match status" value="1"/>
</dbReference>
<sequence length="115" mass="12839">MTTSLLTLAYNAADDKKAEDIVVLNMEGVSIIADQFVICHANSERQVQSIAREVADQASKAGYDVKRLEGFDSGRWILVDIGDVVVHVFHKDERGYYNLEKHWGDAPLLNMADSE</sequence>
<accession>A0ABW4SEK2</accession>
<comment type="function">
    <text evidence="2">Functions as a ribosomal silencing factor. Interacts with ribosomal protein uL14 (rplN), blocking formation of intersubunit bridge B8. Prevents association of the 30S and 50S ribosomal subunits and the formation of functional ribosomes, thus repressing translation.</text>
</comment>
<dbReference type="Pfam" id="PF02410">
    <property type="entry name" value="RsfS"/>
    <property type="match status" value="1"/>
</dbReference>
<protein>
    <recommendedName>
        <fullName evidence="2">Ribosomal silencing factor RsfS</fullName>
    </recommendedName>
</protein>
<evidence type="ECO:0000313" key="4">
    <source>
        <dbReference type="Proteomes" id="UP001597218"/>
    </source>
</evidence>
<comment type="subunit">
    <text evidence="2">Interacts with ribosomal protein uL14 (rplN).</text>
</comment>
<evidence type="ECO:0000256" key="1">
    <source>
        <dbReference type="ARBA" id="ARBA00010574"/>
    </source>
</evidence>
<dbReference type="NCBIfam" id="TIGR00090">
    <property type="entry name" value="rsfS_iojap_ybeB"/>
    <property type="match status" value="1"/>
</dbReference>
<dbReference type="SUPFAM" id="SSF81301">
    <property type="entry name" value="Nucleotidyltransferase"/>
    <property type="match status" value="1"/>
</dbReference>
<dbReference type="RefSeq" id="WP_381536010.1">
    <property type="nucleotide sequence ID" value="NZ_JBHUGI010000006.1"/>
</dbReference>
<comment type="similarity">
    <text evidence="1 2">Belongs to the Iojap/RsfS family.</text>
</comment>
<dbReference type="HAMAP" id="MF_01477">
    <property type="entry name" value="Iojap_RsfS"/>
    <property type="match status" value="1"/>
</dbReference>
<comment type="subcellular location">
    <subcellularLocation>
        <location evidence="2">Cytoplasm</location>
    </subcellularLocation>
</comment>
<keyword evidence="4" id="KW-1185">Reference proteome</keyword>
<organism evidence="3 4">
    <name type="scientific">Sporosarcina siberiensis</name>
    <dbReference type="NCBI Taxonomy" id="1365606"/>
    <lineage>
        <taxon>Bacteria</taxon>
        <taxon>Bacillati</taxon>
        <taxon>Bacillota</taxon>
        <taxon>Bacilli</taxon>
        <taxon>Bacillales</taxon>
        <taxon>Caryophanaceae</taxon>
        <taxon>Sporosarcina</taxon>
    </lineage>
</organism>
<dbReference type="Gene3D" id="3.30.460.10">
    <property type="entry name" value="Beta Polymerase, domain 2"/>
    <property type="match status" value="1"/>
</dbReference>
<reference evidence="4" key="1">
    <citation type="journal article" date="2019" name="Int. J. Syst. Evol. Microbiol.">
        <title>The Global Catalogue of Microorganisms (GCM) 10K type strain sequencing project: providing services to taxonomists for standard genome sequencing and annotation.</title>
        <authorList>
            <consortium name="The Broad Institute Genomics Platform"/>
            <consortium name="The Broad Institute Genome Sequencing Center for Infectious Disease"/>
            <person name="Wu L."/>
            <person name="Ma J."/>
        </authorList>
    </citation>
    <scope>NUCLEOTIDE SEQUENCE [LARGE SCALE GENOMIC DNA]</scope>
    <source>
        <strain evidence="4">CGMCC 4.7177</strain>
    </source>
</reference>
<comment type="caution">
    <text evidence="3">The sequence shown here is derived from an EMBL/GenBank/DDBJ whole genome shotgun (WGS) entry which is preliminary data.</text>
</comment>
<dbReference type="EMBL" id="JBHUGI010000006">
    <property type="protein sequence ID" value="MFD1927364.1"/>
    <property type="molecule type" value="Genomic_DNA"/>
</dbReference>
<gene>
    <name evidence="2 3" type="primary">rsfS</name>
    <name evidence="3" type="ORF">ACFSFY_04710</name>
</gene>
<dbReference type="Proteomes" id="UP001597218">
    <property type="component" value="Unassembled WGS sequence"/>
</dbReference>
<evidence type="ECO:0000256" key="2">
    <source>
        <dbReference type="HAMAP-Rule" id="MF_01477"/>
    </source>
</evidence>